<evidence type="ECO:0000256" key="2">
    <source>
        <dbReference type="ARBA" id="ARBA00022630"/>
    </source>
</evidence>
<gene>
    <name evidence="8" type="ORF">GGR25_003789</name>
</gene>
<keyword evidence="6" id="KW-0812">Transmembrane</keyword>
<dbReference type="InterPro" id="IPR050493">
    <property type="entry name" value="FAD-dep_Monooxygenase_BioMet"/>
</dbReference>
<keyword evidence="3" id="KW-0274">FAD</keyword>
<keyword evidence="2" id="KW-0285">Flavoprotein</keyword>
<name>A0A840AWD8_9HYPH</name>
<comment type="caution">
    <text evidence="8">The sequence shown here is derived from an EMBL/GenBank/DDBJ whole genome shotgun (WGS) entry which is preliminary data.</text>
</comment>
<dbReference type="GO" id="GO:0018658">
    <property type="term" value="F:salicylate 1-monooxygenase activity"/>
    <property type="evidence" value="ECO:0007669"/>
    <property type="project" value="UniProtKB-EC"/>
</dbReference>
<dbReference type="InterPro" id="IPR036188">
    <property type="entry name" value="FAD/NAD-bd_sf"/>
</dbReference>
<dbReference type="PANTHER" id="PTHR13789">
    <property type="entry name" value="MONOOXYGENASE"/>
    <property type="match status" value="1"/>
</dbReference>
<evidence type="ECO:0000256" key="3">
    <source>
        <dbReference type="ARBA" id="ARBA00022827"/>
    </source>
</evidence>
<proteinExistence type="predicted"/>
<dbReference type="AlphaFoldDB" id="A0A840AWD8"/>
<evidence type="ECO:0000256" key="4">
    <source>
        <dbReference type="ARBA" id="ARBA00023002"/>
    </source>
</evidence>
<dbReference type="InterPro" id="IPR002938">
    <property type="entry name" value="FAD-bd"/>
</dbReference>
<sequence>MAEFETVIAGAGIAGLAAALLLARSGRRVSIFERTAVHYEVGAGLQLSPNAGRILEHLGLGAALDAVAVRPVAIDIYSAAHPRPVVSLPLAGSAQRSGGIYRVVHRADLQAVLLAAVHNDPAIELTLAAPLVDLKSTPEGIDFSIAGRSHRARLLIGADGIRSVVRPLIDPSWSPAPARRTAWRTTIPADDAPADLARDRVSVFLNDRSHVVVYPIRSGREINIVAIVEEDWEGEGWAEPGDPEAIQAHFRKAPTLLADIIAAGVSWTRWCLRAVEPSGPWHSDHAVLVGDAAHAMLPFLAQGAAMAIEDAAILARCLTRQPGDMEGALALYERLRKPRVTRVWHAARQNGTIYHMGPLTAAFRDATMKALGGERLLARYDWLYSWKQNA</sequence>
<evidence type="ECO:0000256" key="1">
    <source>
        <dbReference type="ARBA" id="ARBA00001974"/>
    </source>
</evidence>
<keyword evidence="4 8" id="KW-0560">Oxidoreductase</keyword>
<dbReference type="EMBL" id="JACIDS010000005">
    <property type="protein sequence ID" value="MBB3932725.1"/>
    <property type="molecule type" value="Genomic_DNA"/>
</dbReference>
<keyword evidence="6" id="KW-1133">Transmembrane helix</keyword>
<dbReference type="PANTHER" id="PTHR13789:SF318">
    <property type="entry name" value="GERANYLGERANYL DIPHOSPHATE REDUCTASE"/>
    <property type="match status" value="1"/>
</dbReference>
<feature type="domain" description="FAD-binding" evidence="7">
    <location>
        <begin position="4"/>
        <end position="344"/>
    </location>
</feature>
<protein>
    <submittedName>
        <fullName evidence="8">Salicylate hydroxylase</fullName>
        <ecNumber evidence="8">1.14.13.1</ecNumber>
    </submittedName>
</protein>
<accession>A0A840AWD8</accession>
<comment type="cofactor">
    <cofactor evidence="1">
        <name>FAD</name>
        <dbReference type="ChEBI" id="CHEBI:57692"/>
    </cofactor>
</comment>
<dbReference type="SUPFAM" id="SSF54373">
    <property type="entry name" value="FAD-linked reductases, C-terminal domain"/>
    <property type="match status" value="1"/>
</dbReference>
<dbReference type="PRINTS" id="PR00420">
    <property type="entry name" value="RNGMNOXGNASE"/>
</dbReference>
<dbReference type="Proteomes" id="UP000553963">
    <property type="component" value="Unassembled WGS sequence"/>
</dbReference>
<dbReference type="Pfam" id="PF01494">
    <property type="entry name" value="FAD_binding_3"/>
    <property type="match status" value="1"/>
</dbReference>
<dbReference type="RefSeq" id="WP_183400397.1">
    <property type="nucleotide sequence ID" value="NZ_JACIDS010000005.1"/>
</dbReference>
<evidence type="ECO:0000259" key="7">
    <source>
        <dbReference type="Pfam" id="PF01494"/>
    </source>
</evidence>
<dbReference type="Gene3D" id="3.50.50.60">
    <property type="entry name" value="FAD/NAD(P)-binding domain"/>
    <property type="match status" value="1"/>
</dbReference>
<organism evidence="8 9">
    <name type="scientific">Kaistia hirudinis</name>
    <dbReference type="NCBI Taxonomy" id="1293440"/>
    <lineage>
        <taxon>Bacteria</taxon>
        <taxon>Pseudomonadati</taxon>
        <taxon>Pseudomonadota</taxon>
        <taxon>Alphaproteobacteria</taxon>
        <taxon>Hyphomicrobiales</taxon>
        <taxon>Kaistiaceae</taxon>
        <taxon>Kaistia</taxon>
    </lineage>
</organism>
<evidence type="ECO:0000256" key="6">
    <source>
        <dbReference type="SAM" id="Phobius"/>
    </source>
</evidence>
<dbReference type="EC" id="1.14.13.1" evidence="8"/>
<reference evidence="8 9" key="1">
    <citation type="submission" date="2020-08" db="EMBL/GenBank/DDBJ databases">
        <title>Genomic Encyclopedia of Type Strains, Phase IV (KMG-IV): sequencing the most valuable type-strain genomes for metagenomic binning, comparative biology and taxonomic classification.</title>
        <authorList>
            <person name="Goeker M."/>
        </authorList>
    </citation>
    <scope>NUCLEOTIDE SEQUENCE [LARGE SCALE GENOMIC DNA]</scope>
    <source>
        <strain evidence="8 9">DSM 25966</strain>
    </source>
</reference>
<keyword evidence="5" id="KW-0503">Monooxygenase</keyword>
<dbReference type="GO" id="GO:0071949">
    <property type="term" value="F:FAD binding"/>
    <property type="evidence" value="ECO:0007669"/>
    <property type="project" value="InterPro"/>
</dbReference>
<feature type="transmembrane region" description="Helical" evidence="6">
    <location>
        <begin position="6"/>
        <end position="23"/>
    </location>
</feature>
<evidence type="ECO:0000256" key="5">
    <source>
        <dbReference type="ARBA" id="ARBA00023033"/>
    </source>
</evidence>
<keyword evidence="6" id="KW-0472">Membrane</keyword>
<evidence type="ECO:0000313" key="8">
    <source>
        <dbReference type="EMBL" id="MBB3932725.1"/>
    </source>
</evidence>
<evidence type="ECO:0000313" key="9">
    <source>
        <dbReference type="Proteomes" id="UP000553963"/>
    </source>
</evidence>
<keyword evidence="9" id="KW-1185">Reference proteome</keyword>
<dbReference type="SUPFAM" id="SSF51905">
    <property type="entry name" value="FAD/NAD(P)-binding domain"/>
    <property type="match status" value="1"/>
</dbReference>